<organism evidence="1 2">
    <name type="scientific">Skermanella stibiiresistens SB22</name>
    <dbReference type="NCBI Taxonomy" id="1385369"/>
    <lineage>
        <taxon>Bacteria</taxon>
        <taxon>Pseudomonadati</taxon>
        <taxon>Pseudomonadota</taxon>
        <taxon>Alphaproteobacteria</taxon>
        <taxon>Rhodospirillales</taxon>
        <taxon>Azospirillaceae</taxon>
        <taxon>Skermanella</taxon>
    </lineage>
</organism>
<reference evidence="1 2" key="1">
    <citation type="submission" date="2013-08" db="EMBL/GenBank/DDBJ databases">
        <title>The genome sequence of Skermanella stibiiresistens.</title>
        <authorList>
            <person name="Zhu W."/>
            <person name="Wang G."/>
        </authorList>
    </citation>
    <scope>NUCLEOTIDE SEQUENCE [LARGE SCALE GENOMIC DNA]</scope>
    <source>
        <strain evidence="1 2">SB22</strain>
    </source>
</reference>
<evidence type="ECO:0000313" key="2">
    <source>
        <dbReference type="Proteomes" id="UP000019486"/>
    </source>
</evidence>
<name>W9GYV5_9PROT</name>
<accession>W9GYV5</accession>
<dbReference type="Proteomes" id="UP000019486">
    <property type="component" value="Unassembled WGS sequence"/>
</dbReference>
<evidence type="ECO:0000313" key="1">
    <source>
        <dbReference type="EMBL" id="EWY37617.1"/>
    </source>
</evidence>
<gene>
    <name evidence="1" type="ORF">N825_17260</name>
</gene>
<proteinExistence type="predicted"/>
<dbReference type="EMBL" id="AVFL01000025">
    <property type="protein sequence ID" value="EWY37617.1"/>
    <property type="molecule type" value="Genomic_DNA"/>
</dbReference>
<keyword evidence="2" id="KW-1185">Reference proteome</keyword>
<dbReference type="AlphaFoldDB" id="W9GYV5"/>
<sequence>MIGFILALDGWFGWFDPTPGYSASMRSGHWTAPIIELELPARLPEK</sequence>
<comment type="caution">
    <text evidence="1">The sequence shown here is derived from an EMBL/GenBank/DDBJ whole genome shotgun (WGS) entry which is preliminary data.</text>
</comment>
<protein>
    <submittedName>
        <fullName evidence="1">Uncharacterized protein</fullName>
    </submittedName>
</protein>